<evidence type="ECO:0000313" key="10">
    <source>
        <dbReference type="Proteomes" id="UP000486351"/>
    </source>
</evidence>
<dbReference type="AlphaFoldDB" id="A0A6A3YR93"/>
<protein>
    <submittedName>
        <fullName evidence="3">Uncharacterized protein</fullName>
    </submittedName>
</protein>
<dbReference type="EMBL" id="QXFY01000721">
    <property type="protein sequence ID" value="KAE9337137.1"/>
    <property type="molecule type" value="Genomic_DNA"/>
</dbReference>
<name>A0A6A3YR93_9STRA</name>
<evidence type="ECO:0000313" key="3">
    <source>
        <dbReference type="EMBL" id="KAE9223597.1"/>
    </source>
</evidence>
<dbReference type="EMBL" id="QXGA01000725">
    <property type="protein sequence ID" value="KAE9142177.1"/>
    <property type="molecule type" value="Genomic_DNA"/>
</dbReference>
<proteinExistence type="predicted"/>
<comment type="caution">
    <text evidence="3">The sequence shown here is derived from an EMBL/GenBank/DDBJ whole genome shotgun (WGS) entry which is preliminary data.</text>
</comment>
<evidence type="ECO:0000313" key="6">
    <source>
        <dbReference type="Proteomes" id="UP000433483"/>
    </source>
</evidence>
<evidence type="ECO:0000313" key="5">
    <source>
        <dbReference type="EMBL" id="KAE9337137.1"/>
    </source>
</evidence>
<dbReference type="EMBL" id="QXGE01000749">
    <property type="protein sequence ID" value="KAE9304520.1"/>
    <property type="molecule type" value="Genomic_DNA"/>
</dbReference>
<evidence type="ECO:0000313" key="8">
    <source>
        <dbReference type="Proteomes" id="UP000440367"/>
    </source>
</evidence>
<dbReference type="Proteomes" id="UP000440367">
    <property type="component" value="Unassembled WGS sequence"/>
</dbReference>
<reference evidence="6 7" key="1">
    <citation type="submission" date="2018-08" db="EMBL/GenBank/DDBJ databases">
        <title>Genomic investigation of the strawberry pathogen Phytophthora fragariae indicates pathogenicity is determined by transcriptional variation in three key races.</title>
        <authorList>
            <person name="Adams T.M."/>
            <person name="Armitage A.D."/>
            <person name="Sobczyk M.K."/>
            <person name="Bates H.J."/>
            <person name="Dunwell J.M."/>
            <person name="Nellist C.F."/>
            <person name="Harrison R.J."/>
        </authorList>
    </citation>
    <scope>NUCLEOTIDE SEQUENCE [LARGE SCALE GENOMIC DNA]</scope>
    <source>
        <strain evidence="4 7">A4</strain>
        <strain evidence="3 8">BC-1</strain>
        <strain evidence="2 6">NOV-27</strain>
        <strain evidence="1 9">NOV-5</strain>
        <strain evidence="5 10">NOV-77</strain>
    </source>
</reference>
<dbReference type="EMBL" id="QXGD01000816">
    <property type="protein sequence ID" value="KAE9223597.1"/>
    <property type="molecule type" value="Genomic_DNA"/>
</dbReference>
<dbReference type="Proteomes" id="UP000440732">
    <property type="component" value="Unassembled WGS sequence"/>
</dbReference>
<dbReference type="OrthoDB" id="10275044at2759"/>
<evidence type="ECO:0000313" key="2">
    <source>
        <dbReference type="EMBL" id="KAE9205270.1"/>
    </source>
</evidence>
<dbReference type="Proteomes" id="UP000486351">
    <property type="component" value="Unassembled WGS sequence"/>
</dbReference>
<evidence type="ECO:0000313" key="7">
    <source>
        <dbReference type="Proteomes" id="UP000437068"/>
    </source>
</evidence>
<evidence type="ECO:0000313" key="4">
    <source>
        <dbReference type="EMBL" id="KAE9304520.1"/>
    </source>
</evidence>
<gene>
    <name evidence="4" type="ORF">PF001_g13034</name>
    <name evidence="3" type="ORF">PF002_g14921</name>
    <name evidence="2" type="ORF">PF005_g13463</name>
    <name evidence="1" type="ORF">PF006_g12692</name>
    <name evidence="5" type="ORF">PF008_g12685</name>
</gene>
<evidence type="ECO:0000313" key="9">
    <source>
        <dbReference type="Proteomes" id="UP000440732"/>
    </source>
</evidence>
<organism evidence="3 8">
    <name type="scientific">Phytophthora fragariae</name>
    <dbReference type="NCBI Taxonomy" id="53985"/>
    <lineage>
        <taxon>Eukaryota</taxon>
        <taxon>Sar</taxon>
        <taxon>Stramenopiles</taxon>
        <taxon>Oomycota</taxon>
        <taxon>Peronosporomycetes</taxon>
        <taxon>Peronosporales</taxon>
        <taxon>Peronosporaceae</taxon>
        <taxon>Phytophthora</taxon>
    </lineage>
</organism>
<dbReference type="Proteomes" id="UP000437068">
    <property type="component" value="Unassembled WGS sequence"/>
</dbReference>
<dbReference type="EMBL" id="QXGB01000748">
    <property type="protein sequence ID" value="KAE9205270.1"/>
    <property type="molecule type" value="Genomic_DNA"/>
</dbReference>
<accession>A0A6A3YR93</accession>
<keyword evidence="6" id="KW-1185">Reference proteome</keyword>
<evidence type="ECO:0000313" key="1">
    <source>
        <dbReference type="EMBL" id="KAE9142177.1"/>
    </source>
</evidence>
<dbReference type="Proteomes" id="UP000433483">
    <property type="component" value="Unassembled WGS sequence"/>
</dbReference>
<sequence>MYKYVQILFMQTMENIICVALTTLDVPDCMQDEGEVA</sequence>